<feature type="compositionally biased region" description="Basic residues" evidence="1">
    <location>
        <begin position="269"/>
        <end position="279"/>
    </location>
</feature>
<feature type="compositionally biased region" description="Polar residues" evidence="1">
    <location>
        <begin position="366"/>
        <end position="380"/>
    </location>
</feature>
<evidence type="ECO:0000256" key="1">
    <source>
        <dbReference type="SAM" id="MobiDB-lite"/>
    </source>
</evidence>
<feature type="compositionally biased region" description="Basic and acidic residues" evidence="1">
    <location>
        <begin position="398"/>
        <end position="441"/>
    </location>
</feature>
<dbReference type="OrthoDB" id="2271095at2759"/>
<feature type="compositionally biased region" description="Low complexity" evidence="1">
    <location>
        <begin position="442"/>
        <end position="458"/>
    </location>
</feature>
<protein>
    <submittedName>
        <fullName evidence="2">Uncharacterized protein</fullName>
    </submittedName>
</protein>
<reference evidence="2 3" key="1">
    <citation type="journal article" date="2018" name="G3 (Bethesda)">
        <title>Phylogenetic and Phylogenomic Definition of Rhizopus Species.</title>
        <authorList>
            <person name="Gryganskyi A.P."/>
            <person name="Golan J."/>
            <person name="Dolatabadi S."/>
            <person name="Mondo S."/>
            <person name="Robb S."/>
            <person name="Idnurm A."/>
            <person name="Muszewska A."/>
            <person name="Steczkiewicz K."/>
            <person name="Masonjones S."/>
            <person name="Liao H.L."/>
            <person name="Gajdeczka M.T."/>
            <person name="Anike F."/>
            <person name="Vuek A."/>
            <person name="Anishchenko I.M."/>
            <person name="Voigt K."/>
            <person name="de Hoog G.S."/>
            <person name="Smith M.E."/>
            <person name="Heitman J."/>
            <person name="Vilgalys R."/>
            <person name="Stajich J.E."/>
        </authorList>
    </citation>
    <scope>NUCLEOTIDE SEQUENCE [LARGE SCALE GENOMIC DNA]</scope>
    <source>
        <strain evidence="2 3">LSU 92-RS-03</strain>
    </source>
</reference>
<feature type="compositionally biased region" description="Basic and acidic residues" evidence="1">
    <location>
        <begin position="305"/>
        <end position="317"/>
    </location>
</feature>
<feature type="region of interest" description="Disordered" evidence="1">
    <location>
        <begin position="191"/>
        <end position="215"/>
    </location>
</feature>
<dbReference type="EMBL" id="PJQM01004005">
    <property type="protein sequence ID" value="RCH86122.1"/>
    <property type="molecule type" value="Genomic_DNA"/>
</dbReference>
<feature type="compositionally biased region" description="Basic residues" evidence="1">
    <location>
        <begin position="459"/>
        <end position="469"/>
    </location>
</feature>
<dbReference type="Proteomes" id="UP000253551">
    <property type="component" value="Unassembled WGS sequence"/>
</dbReference>
<accession>A0A367J837</accession>
<gene>
    <name evidence="2" type="ORF">CU098_005488</name>
</gene>
<evidence type="ECO:0000313" key="2">
    <source>
        <dbReference type="EMBL" id="RCH86122.1"/>
    </source>
</evidence>
<feature type="compositionally biased region" description="Basic and acidic residues" evidence="1">
    <location>
        <begin position="193"/>
        <end position="205"/>
    </location>
</feature>
<comment type="caution">
    <text evidence="2">The sequence shown here is derived from an EMBL/GenBank/DDBJ whole genome shotgun (WGS) entry which is preliminary data.</text>
</comment>
<feature type="region of interest" description="Disordered" evidence="1">
    <location>
        <begin position="268"/>
        <end position="469"/>
    </location>
</feature>
<organism evidence="2 3">
    <name type="scientific">Rhizopus stolonifer</name>
    <name type="common">Rhizopus nigricans</name>
    <dbReference type="NCBI Taxonomy" id="4846"/>
    <lineage>
        <taxon>Eukaryota</taxon>
        <taxon>Fungi</taxon>
        <taxon>Fungi incertae sedis</taxon>
        <taxon>Mucoromycota</taxon>
        <taxon>Mucoromycotina</taxon>
        <taxon>Mucoromycetes</taxon>
        <taxon>Mucorales</taxon>
        <taxon>Mucorineae</taxon>
        <taxon>Rhizopodaceae</taxon>
        <taxon>Rhizopus</taxon>
    </lineage>
</organism>
<feature type="compositionally biased region" description="Acidic residues" evidence="1">
    <location>
        <begin position="318"/>
        <end position="358"/>
    </location>
</feature>
<name>A0A367J837_RHIST</name>
<sequence length="469" mass="54810">MPTKSREHKHRSIVRRALRTEIESVKEKVRAAYILETKREEGQELTQEERKIIEERPVNIKLNEALHDMYMTQSSPSVERNRGLQEEEIWTLMHFFYLVRLAQQGFFYLISNMCPSIEPQALTFLADKMVGSSLYASRSPHEQSRKSHKAQVRRIVRDLHAELDEPIAEGFRTTYQQIMRLIHGLVDQSLGEQDSKEKEGKEKQPQKPVGPTIPPVWVVMPYSSMMDGATFAMPGAIPTLPYPSTLLPAGALGANAFPFMSSLEENKKRLGHTKRKSKKQKEVEEEEEQVNKEEQVSENEPSVQDIKETQDQIHHEQFEDDGEDERFADPETSDEEARDQDEDEEEDDEEEEDDTEKQEEEHQRFTQEINAKNQQEQTSEGWGAIDTKEVTQNGWGEETQKKWNEEPRNKWEETQHRWRDTEQQAEADKKWQSFASRKDNDSSTSSRANSPRNSSRNQNQRRKFKSNRY</sequence>
<dbReference type="AlphaFoldDB" id="A0A367J837"/>
<keyword evidence="3" id="KW-1185">Reference proteome</keyword>
<evidence type="ECO:0000313" key="3">
    <source>
        <dbReference type="Proteomes" id="UP000253551"/>
    </source>
</evidence>
<dbReference type="STRING" id="4846.A0A367J837"/>
<proteinExistence type="predicted"/>